<dbReference type="FunFam" id="3.40.50.300:FF:000011">
    <property type="entry name" value="Putative ABC transporter ATP-binding component"/>
    <property type="match status" value="1"/>
</dbReference>
<evidence type="ECO:0000313" key="14">
    <source>
        <dbReference type="EMBL" id="AFC26294.1"/>
    </source>
</evidence>
<evidence type="ECO:0000256" key="10">
    <source>
        <dbReference type="ARBA" id="ARBA00022884"/>
    </source>
</evidence>
<evidence type="ECO:0000256" key="11">
    <source>
        <dbReference type="ARBA" id="ARBA00022917"/>
    </source>
</evidence>
<dbReference type="EMBL" id="CP002831">
    <property type="protein sequence ID" value="AFC26294.1"/>
    <property type="molecule type" value="Genomic_DNA"/>
</dbReference>
<evidence type="ECO:0000256" key="4">
    <source>
        <dbReference type="ARBA" id="ARBA00022730"/>
    </source>
</evidence>
<dbReference type="InterPro" id="IPR017871">
    <property type="entry name" value="ABC_transporter-like_CS"/>
</dbReference>
<dbReference type="AlphaFoldDB" id="H6L5P4"/>
<dbReference type="InterPro" id="IPR003593">
    <property type="entry name" value="AAA+_ATPase"/>
</dbReference>
<keyword evidence="15" id="KW-1185">Reference proteome</keyword>
<dbReference type="eggNOG" id="COG0488">
    <property type="taxonomic scope" value="Bacteria"/>
</dbReference>
<dbReference type="InterPro" id="IPR032781">
    <property type="entry name" value="ABC_tran_Xtn"/>
</dbReference>
<dbReference type="Gene3D" id="1.10.287.380">
    <property type="entry name" value="Valyl-tRNA synthetase, C-terminal domain"/>
    <property type="match status" value="1"/>
</dbReference>
<dbReference type="GO" id="GO:0000049">
    <property type="term" value="F:tRNA binding"/>
    <property type="evidence" value="ECO:0007669"/>
    <property type="project" value="UniProtKB-KW"/>
</dbReference>
<dbReference type="PROSITE" id="PS00211">
    <property type="entry name" value="ABC_TRANSPORTER_1"/>
    <property type="match status" value="1"/>
</dbReference>
<evidence type="ECO:0000256" key="3">
    <source>
        <dbReference type="ARBA" id="ARBA00022555"/>
    </source>
</evidence>
<accession>H6L5P4</accession>
<evidence type="ECO:0000256" key="5">
    <source>
        <dbReference type="ARBA" id="ARBA00022737"/>
    </source>
</evidence>
<evidence type="ECO:0000256" key="2">
    <source>
        <dbReference type="ARBA" id="ARBA00022490"/>
    </source>
</evidence>
<keyword evidence="9" id="KW-0810">Translation regulation</keyword>
<evidence type="ECO:0000256" key="8">
    <source>
        <dbReference type="ARBA" id="ARBA00022840"/>
    </source>
</evidence>
<evidence type="ECO:0000313" key="15">
    <source>
        <dbReference type="Proteomes" id="UP000007519"/>
    </source>
</evidence>
<name>H6L5P4_SAPGL</name>
<sequence>MNYLSVEGLNKAYGDRVLFTDITFYINQGDKVALVAKNGTGKTSLLRTLAGEESPEGGKVWLHPNIQTVFLKQEPNMSPLLTVFEAVYQSANPIMQALANYEKAMKHPEDGDRLQQALSDMDRLNAWNYDQKVKMILSVLKVDYLDRPLGQLSGGQKKRVALAKVLIDEPDFLILDEPTNHLDLEMIEWLQDYLKQAKITLLTVTHDRYFLDAVCNQILELDQQELFKYTGNYSQFLEKKALRQANEAANLARTKKLYKKELEWMRRQPQARGTKAKSRVDDFYQIEAKAKKKTEEGELELDIQMSRLGSKILELHNVSKSYRGQVLFEKLDYKFRKRDRLGIIGRNGTGKSTLLNIITQNLASDTGKVVHGETLKIGYYTQANMQIKTDKKALDVVRDIADYIPMNGGKKLSASQLMERFLFDPSKQQTFISKLSGGELRRLHLLCILMDNPNFLILDEPTNDLDIVSLQVLEEFLQEFPGCVLLVSHDRYFMDRIVEHVFVLGEGSQVRDFPGNYTDYRLAQAEAQKAEQLQKEAEKKAEKQKVEVKKSRNPSKEERKEIKKLERQIEKLEEKKQKLSEGFNDNSLSAEQIVELSKELNAIQEELDEKEMQWMELVEELS</sequence>
<dbReference type="GO" id="GO:0016887">
    <property type="term" value="F:ATP hydrolysis activity"/>
    <property type="evidence" value="ECO:0007669"/>
    <property type="project" value="InterPro"/>
</dbReference>
<dbReference type="HOGENOM" id="CLU_000604_36_0_10"/>
<dbReference type="InterPro" id="IPR051309">
    <property type="entry name" value="ABCF_ATPase"/>
</dbReference>
<protein>
    <submittedName>
        <fullName evidence="14">ABC-type transporter ATP-binding protein</fullName>
    </submittedName>
</protein>
<keyword evidence="7" id="KW-0378">Hydrolase</keyword>
<dbReference type="InterPro" id="IPR003439">
    <property type="entry name" value="ABC_transporter-like_ATP-bd"/>
</dbReference>
<dbReference type="GO" id="GO:0006412">
    <property type="term" value="P:translation"/>
    <property type="evidence" value="ECO:0007669"/>
    <property type="project" value="UniProtKB-KW"/>
</dbReference>
<evidence type="ECO:0000256" key="6">
    <source>
        <dbReference type="ARBA" id="ARBA00022741"/>
    </source>
</evidence>
<dbReference type="InterPro" id="IPR037118">
    <property type="entry name" value="Val-tRNA_synth_C_sf"/>
</dbReference>
<dbReference type="Pfam" id="PF00005">
    <property type="entry name" value="ABC_tran"/>
    <property type="match status" value="2"/>
</dbReference>
<keyword evidence="5" id="KW-0677">Repeat</keyword>
<dbReference type="Proteomes" id="UP000007519">
    <property type="component" value="Chromosome"/>
</dbReference>
<dbReference type="SUPFAM" id="SSF52540">
    <property type="entry name" value="P-loop containing nucleoside triphosphate hydrolases"/>
    <property type="match status" value="2"/>
</dbReference>
<evidence type="ECO:0000259" key="13">
    <source>
        <dbReference type="PROSITE" id="PS50893"/>
    </source>
</evidence>
<comment type="similarity">
    <text evidence="1">Belongs to the ABC transporter superfamily. ABCF family. Translational throttle EttA subfamily.</text>
</comment>
<dbReference type="KEGG" id="sgn:SGRA_3570"/>
<feature type="domain" description="ABC transporter" evidence="13">
    <location>
        <begin position="313"/>
        <end position="531"/>
    </location>
</feature>
<dbReference type="GO" id="GO:0005524">
    <property type="term" value="F:ATP binding"/>
    <property type="evidence" value="ECO:0007669"/>
    <property type="project" value="UniProtKB-KW"/>
</dbReference>
<gene>
    <name evidence="14" type="ordered locus">SGRA_3570</name>
</gene>
<feature type="region of interest" description="Disordered" evidence="12">
    <location>
        <begin position="534"/>
        <end position="562"/>
    </location>
</feature>
<keyword evidence="3" id="KW-0820">tRNA-binding</keyword>
<dbReference type="InterPro" id="IPR027417">
    <property type="entry name" value="P-loop_NTPase"/>
</dbReference>
<dbReference type="Gene3D" id="3.40.50.300">
    <property type="entry name" value="P-loop containing nucleotide triphosphate hydrolases"/>
    <property type="match status" value="2"/>
</dbReference>
<keyword evidence="2" id="KW-0963">Cytoplasm</keyword>
<reference evidence="14 15" key="1">
    <citation type="journal article" date="2012" name="Stand. Genomic Sci.">
        <title>Complete genome sequencing and analysis of Saprospira grandis str. Lewin, a predatory marine bacterium.</title>
        <authorList>
            <person name="Saw J.H."/>
            <person name="Yuryev A."/>
            <person name="Kanbe M."/>
            <person name="Hou S."/>
            <person name="Young A.G."/>
            <person name="Aizawa S."/>
            <person name="Alam M."/>
        </authorList>
    </citation>
    <scope>NUCLEOTIDE SEQUENCE [LARGE SCALE GENOMIC DNA]</scope>
    <source>
        <strain evidence="14 15">Lewin</strain>
    </source>
</reference>
<keyword evidence="11" id="KW-0648">Protein biosynthesis</keyword>
<evidence type="ECO:0000256" key="7">
    <source>
        <dbReference type="ARBA" id="ARBA00022801"/>
    </source>
</evidence>
<dbReference type="PANTHER" id="PTHR42855:SF1">
    <property type="entry name" value="ABC TRANSPORTER DOMAIN-CONTAINING PROTEIN"/>
    <property type="match status" value="1"/>
</dbReference>
<keyword evidence="6" id="KW-0547">Nucleotide-binding</keyword>
<dbReference type="FunFam" id="3.40.50.300:FF:000183">
    <property type="entry name" value="ABC transporter ATP-binding protein yjjK"/>
    <property type="match status" value="1"/>
</dbReference>
<dbReference type="Pfam" id="PF12848">
    <property type="entry name" value="ABC_tran_Xtn"/>
    <property type="match status" value="1"/>
</dbReference>
<proteinExistence type="inferred from homology"/>
<organism evidence="14 15">
    <name type="scientific">Saprospira grandis (strain Lewin)</name>
    <dbReference type="NCBI Taxonomy" id="984262"/>
    <lineage>
        <taxon>Bacteria</taxon>
        <taxon>Pseudomonadati</taxon>
        <taxon>Bacteroidota</taxon>
        <taxon>Saprospiria</taxon>
        <taxon>Saprospirales</taxon>
        <taxon>Saprospiraceae</taxon>
        <taxon>Saprospira</taxon>
    </lineage>
</organism>
<dbReference type="GO" id="GO:0019843">
    <property type="term" value="F:rRNA binding"/>
    <property type="evidence" value="ECO:0007669"/>
    <property type="project" value="UniProtKB-KW"/>
</dbReference>
<evidence type="ECO:0000256" key="12">
    <source>
        <dbReference type="SAM" id="MobiDB-lite"/>
    </source>
</evidence>
<dbReference type="PANTHER" id="PTHR42855">
    <property type="entry name" value="ABC TRANSPORTER ATP-BINDING SUBUNIT"/>
    <property type="match status" value="1"/>
</dbReference>
<dbReference type="SMART" id="SM00382">
    <property type="entry name" value="AAA"/>
    <property type="match status" value="2"/>
</dbReference>
<dbReference type="STRING" id="984262.SGRA_3570"/>
<keyword evidence="8 14" id="KW-0067">ATP-binding</keyword>
<keyword evidence="10" id="KW-0694">RNA-binding</keyword>
<keyword evidence="4" id="KW-0699">rRNA-binding</keyword>
<evidence type="ECO:0000256" key="1">
    <source>
        <dbReference type="ARBA" id="ARBA00005868"/>
    </source>
</evidence>
<dbReference type="GO" id="GO:0006417">
    <property type="term" value="P:regulation of translation"/>
    <property type="evidence" value="ECO:0007669"/>
    <property type="project" value="UniProtKB-KW"/>
</dbReference>
<dbReference type="Pfam" id="PF16326">
    <property type="entry name" value="ABC_tran_CTD"/>
    <property type="match status" value="1"/>
</dbReference>
<dbReference type="CDD" id="cd03221">
    <property type="entry name" value="ABCF_EF-3"/>
    <property type="match status" value="2"/>
</dbReference>
<dbReference type="RefSeq" id="WP_015693885.1">
    <property type="nucleotide sequence ID" value="NC_016940.1"/>
</dbReference>
<dbReference type="GO" id="GO:0003677">
    <property type="term" value="F:DNA binding"/>
    <property type="evidence" value="ECO:0007669"/>
    <property type="project" value="InterPro"/>
</dbReference>
<dbReference type="InterPro" id="IPR032524">
    <property type="entry name" value="ABC_tran_C"/>
</dbReference>
<feature type="domain" description="ABC transporter" evidence="13">
    <location>
        <begin position="4"/>
        <end position="248"/>
    </location>
</feature>
<evidence type="ECO:0000256" key="9">
    <source>
        <dbReference type="ARBA" id="ARBA00022845"/>
    </source>
</evidence>
<dbReference type="PROSITE" id="PS50893">
    <property type="entry name" value="ABC_TRANSPORTER_2"/>
    <property type="match status" value="2"/>
</dbReference>
<dbReference type="OrthoDB" id="1521973at2"/>